<dbReference type="InterPro" id="IPR001087">
    <property type="entry name" value="GDSL"/>
</dbReference>
<dbReference type="SUPFAM" id="SSF103515">
    <property type="entry name" value="Autotransporter"/>
    <property type="match status" value="1"/>
</dbReference>
<evidence type="ECO:0000313" key="7">
    <source>
        <dbReference type="Proteomes" id="UP000321110"/>
    </source>
</evidence>
<dbReference type="InterPro" id="IPR050592">
    <property type="entry name" value="GDSL_lipolytic_enzyme"/>
</dbReference>
<keyword evidence="2 4" id="KW-0732">Signal</keyword>
<gene>
    <name evidence="6" type="ORF">E6Q69_17100</name>
</gene>
<dbReference type="AlphaFoldDB" id="A0A5C7VQM4"/>
<comment type="caution">
    <text evidence="6">The sequence shown here is derived from an EMBL/GenBank/DDBJ whole genome shotgun (WGS) entry which is preliminary data.</text>
</comment>
<organism evidence="6 7">
    <name type="scientific">Aquipseudomonas alcaligenes</name>
    <name type="common">Pseudomonas alcaligenes</name>
    <dbReference type="NCBI Taxonomy" id="43263"/>
    <lineage>
        <taxon>Bacteria</taxon>
        <taxon>Pseudomonadati</taxon>
        <taxon>Pseudomonadota</taxon>
        <taxon>Gammaproteobacteria</taxon>
        <taxon>Pseudomonadales</taxon>
        <taxon>Pseudomonadaceae</taxon>
        <taxon>Aquipseudomonas</taxon>
    </lineage>
</organism>
<sequence>MRVGMGVCAIPRGRWSSGIPHTQKRENPMRLSHLSAALALAIVASPAAHAQVFSKVVSFGDSLTDAGNVGTLQGLPAGSSFTTNPDPVYAQLVASYFGLTQTNNSPLIPGTSTGSNYAYGGACAISNGATISPVVPNLPTFTCSNSPGSFSIMNQFTTHLAANGGVADPNALYTYWAGANDILSATSVIAPNPSLPSGSFLYQYIYVNGGNPANASAIAQTIAGQAGATAIGEIRALQNAGAKTIVVFNLPDLGKTPLNVGTANQAGASALATIYNLQFNGGLATLNDGIVAIDTYGLFNELTANPATFGFTNVTGTACAGTSLACGPASSGYPYAPTSSTYAFADSIHPSGRTHAILANIVTSTISAPGLVSMAPEVALQSAFAHNTAVSEALDSEWAAGSEVGKLRGFASVQFGQQNADASDYTAALDADHTGLNVGATYRMSEAATFGVVASLGTVEGKAGGQGAFDGNSVLFGVFGQYEVNGLYGRVALSGGSTDMDISRNIDLLASTRVETGSTGISHQSGRAEIGYVFKDENVKHGPFAAVEVNKAEVEAYVEDGANSTAMRFDAFTRDSNMTHVGYQFSGVFGNFKPFVRVAWANETNADQTVVRGGTASLPANFSMPGFTPSDESYIDWNVGGSLQFSEGFDGFISYRARTGNDTQDNDSINVGIRKSF</sequence>
<dbReference type="InterPro" id="IPR036514">
    <property type="entry name" value="SGNH_hydro_sf"/>
</dbReference>
<feature type="signal peptide" evidence="4">
    <location>
        <begin position="1"/>
        <end position="50"/>
    </location>
</feature>
<feature type="active site" description="Nucleophile" evidence="3">
    <location>
        <position position="62"/>
    </location>
</feature>
<dbReference type="PIRSF" id="PIRSF037375">
    <property type="entry name" value="Autotrns_EstA"/>
    <property type="match status" value="1"/>
</dbReference>
<dbReference type="EMBL" id="SSFO01000287">
    <property type="protein sequence ID" value="TXI28036.1"/>
    <property type="molecule type" value="Genomic_DNA"/>
</dbReference>
<dbReference type="Gene3D" id="2.40.128.130">
    <property type="entry name" value="Autotransporter beta-domain"/>
    <property type="match status" value="1"/>
</dbReference>
<evidence type="ECO:0000256" key="4">
    <source>
        <dbReference type="SAM" id="SignalP"/>
    </source>
</evidence>
<dbReference type="InterPro" id="IPR036709">
    <property type="entry name" value="Autotransporte_beta_dom_sf"/>
</dbReference>
<name>A0A5C7VQM4_AQUAC</name>
<feature type="chain" id="PRO_5022934215" evidence="4">
    <location>
        <begin position="51"/>
        <end position="677"/>
    </location>
</feature>
<dbReference type="Pfam" id="PF00657">
    <property type="entry name" value="Lipase_GDSL"/>
    <property type="match status" value="1"/>
</dbReference>
<dbReference type="PANTHER" id="PTHR45642">
    <property type="entry name" value="GDSL ESTERASE/LIPASE EXL3"/>
    <property type="match status" value="1"/>
</dbReference>
<accession>A0A5C7VQM4</accession>
<evidence type="ECO:0000256" key="2">
    <source>
        <dbReference type="ARBA" id="ARBA00022729"/>
    </source>
</evidence>
<dbReference type="PROSITE" id="PS51208">
    <property type="entry name" value="AUTOTRANSPORTER"/>
    <property type="match status" value="1"/>
</dbReference>
<evidence type="ECO:0000259" key="5">
    <source>
        <dbReference type="PROSITE" id="PS51208"/>
    </source>
</evidence>
<proteinExistence type="inferred from homology"/>
<dbReference type="Proteomes" id="UP000321110">
    <property type="component" value="Unassembled WGS sequence"/>
</dbReference>
<dbReference type="Gene3D" id="3.40.50.1110">
    <property type="entry name" value="SGNH hydrolase"/>
    <property type="match status" value="1"/>
</dbReference>
<feature type="active site" evidence="3">
    <location>
        <position position="346"/>
    </location>
</feature>
<dbReference type="SUPFAM" id="SSF52266">
    <property type="entry name" value="SGNH hydrolase"/>
    <property type="match status" value="1"/>
</dbReference>
<evidence type="ECO:0000313" key="6">
    <source>
        <dbReference type="EMBL" id="TXI28036.1"/>
    </source>
</evidence>
<dbReference type="Pfam" id="PF03797">
    <property type="entry name" value="Autotransporter"/>
    <property type="match status" value="1"/>
</dbReference>
<dbReference type="CDD" id="cd01847">
    <property type="entry name" value="Triacylglycerol_lipase_like"/>
    <property type="match status" value="1"/>
</dbReference>
<dbReference type="GO" id="GO:0016788">
    <property type="term" value="F:hydrolase activity, acting on ester bonds"/>
    <property type="evidence" value="ECO:0007669"/>
    <property type="project" value="InterPro"/>
</dbReference>
<feature type="domain" description="Autotransporter" evidence="5">
    <location>
        <begin position="402"/>
        <end position="677"/>
    </location>
</feature>
<evidence type="ECO:0000256" key="3">
    <source>
        <dbReference type="PIRSR" id="PIRSR037375-1"/>
    </source>
</evidence>
<dbReference type="SMART" id="SM00869">
    <property type="entry name" value="Autotransporter"/>
    <property type="match status" value="1"/>
</dbReference>
<comment type="similarity">
    <text evidence="1">Belongs to the 'GDSL' lipolytic enzyme family.</text>
</comment>
<dbReference type="InterPro" id="IPR005546">
    <property type="entry name" value="Autotransporte_beta"/>
</dbReference>
<reference evidence="6 7" key="1">
    <citation type="submission" date="2018-09" db="EMBL/GenBank/DDBJ databases">
        <title>Metagenome Assembled Genomes from an Advanced Water Purification Facility.</title>
        <authorList>
            <person name="Stamps B.W."/>
            <person name="Spear J.R."/>
        </authorList>
    </citation>
    <scope>NUCLEOTIDE SEQUENCE [LARGE SCALE GENOMIC DNA]</scope>
    <source>
        <strain evidence="6">Bin_52_1</strain>
    </source>
</reference>
<dbReference type="InterPro" id="IPR017186">
    <property type="entry name" value="Lipase_autotranspt_EstA"/>
</dbReference>
<dbReference type="PANTHER" id="PTHR45642:SF139">
    <property type="entry name" value="SGNH HYDROLASE-TYPE ESTERASE DOMAIN-CONTAINING PROTEIN"/>
    <property type="match status" value="1"/>
</dbReference>
<evidence type="ECO:0000256" key="1">
    <source>
        <dbReference type="ARBA" id="ARBA00008668"/>
    </source>
</evidence>
<feature type="active site" evidence="3">
    <location>
        <position position="349"/>
    </location>
</feature>
<protein>
    <submittedName>
        <fullName evidence="6">Autotransporter domain-containing protein</fullName>
    </submittedName>
</protein>